<sequence>MFFGILPLLAACGGGRSYHGSLQCAPYARKITGVELQGAAYSWWYQSRGKYYRTKRPEPGAILVFRKTSRLPYGHVSVVKKLQDSRTIIVDHANWEAQRIDHKAPIIDVSSRNDWSLVRVWWAPTGKIGIKRYATYGFIIPNKS</sequence>
<accession>A0A318N111</accession>
<dbReference type="InterPro" id="IPR007921">
    <property type="entry name" value="CHAP_dom"/>
</dbReference>
<evidence type="ECO:0000259" key="1">
    <source>
        <dbReference type="PROSITE" id="PS50911"/>
    </source>
</evidence>
<dbReference type="AlphaFoldDB" id="A0A318N111"/>
<dbReference type="Pfam" id="PF05257">
    <property type="entry name" value="CHAP"/>
    <property type="match status" value="1"/>
</dbReference>
<proteinExistence type="predicted"/>
<dbReference type="Proteomes" id="UP000247565">
    <property type="component" value="Unassembled WGS sequence"/>
</dbReference>
<dbReference type="OrthoDB" id="7279151at2"/>
<organism evidence="2 3">
    <name type="scientific">Commensalibacter melissae</name>
    <dbReference type="NCBI Taxonomy" id="2070537"/>
    <lineage>
        <taxon>Bacteria</taxon>
        <taxon>Pseudomonadati</taxon>
        <taxon>Pseudomonadota</taxon>
        <taxon>Alphaproteobacteria</taxon>
        <taxon>Acetobacterales</taxon>
        <taxon>Acetobacteraceae</taxon>
    </lineage>
</organism>
<feature type="domain" description="Peptidase C51" evidence="1">
    <location>
        <begin position="1"/>
        <end position="119"/>
    </location>
</feature>
<dbReference type="PROSITE" id="PS50911">
    <property type="entry name" value="CHAP"/>
    <property type="match status" value="1"/>
</dbReference>
<dbReference type="SUPFAM" id="SSF54001">
    <property type="entry name" value="Cysteine proteinases"/>
    <property type="match status" value="1"/>
</dbReference>
<name>A0A318N111_9PROT</name>
<dbReference type="InterPro" id="IPR038765">
    <property type="entry name" value="Papain-like_cys_pep_sf"/>
</dbReference>
<keyword evidence="3" id="KW-1185">Reference proteome</keyword>
<evidence type="ECO:0000313" key="2">
    <source>
        <dbReference type="EMBL" id="PXZ02089.1"/>
    </source>
</evidence>
<evidence type="ECO:0000313" key="3">
    <source>
        <dbReference type="Proteomes" id="UP000247565"/>
    </source>
</evidence>
<protein>
    <submittedName>
        <fullName evidence="2">CHAP domain-containing protein</fullName>
    </submittedName>
</protein>
<reference evidence="2 3" key="1">
    <citation type="submission" date="2018-05" db="EMBL/GenBank/DDBJ databases">
        <title>Reference genomes for bee gut microbiota database.</title>
        <authorList>
            <person name="Ellegaard K.M."/>
        </authorList>
    </citation>
    <scope>NUCLEOTIDE SEQUENCE [LARGE SCALE GENOMIC DNA]</scope>
    <source>
        <strain evidence="2 3">ESL0284</strain>
    </source>
</reference>
<comment type="caution">
    <text evidence="2">The sequence shown here is derived from an EMBL/GenBank/DDBJ whole genome shotgun (WGS) entry which is preliminary data.</text>
</comment>
<dbReference type="Gene3D" id="3.90.1720.10">
    <property type="entry name" value="endopeptidase domain like (from Nostoc punctiforme)"/>
    <property type="match status" value="1"/>
</dbReference>
<gene>
    <name evidence="2" type="ORF">DK869_01790</name>
</gene>
<dbReference type="EMBL" id="QGLT01000001">
    <property type="protein sequence ID" value="PXZ02089.1"/>
    <property type="molecule type" value="Genomic_DNA"/>
</dbReference>